<evidence type="ECO:0000313" key="4">
    <source>
        <dbReference type="Proteomes" id="UP000184074"/>
    </source>
</evidence>
<feature type="signal peptide" evidence="2">
    <location>
        <begin position="1"/>
        <end position="19"/>
    </location>
</feature>
<name>A0A1M5N7L0_9RHOB</name>
<evidence type="ECO:0000313" key="3">
    <source>
        <dbReference type="EMBL" id="SHG85003.1"/>
    </source>
</evidence>
<evidence type="ECO:0000256" key="1">
    <source>
        <dbReference type="SAM" id="MobiDB-lite"/>
    </source>
</evidence>
<feature type="compositionally biased region" description="Acidic residues" evidence="1">
    <location>
        <begin position="107"/>
        <end position="117"/>
    </location>
</feature>
<sequence length="117" mass="12913">MKKIALACLIATLAAPVSAEDEGTSLMEEGMQMILRGLVQEMEPAIDDIQSMMKEFGPAMDEFADELGPVLAELLKKADSLTHYESPELLPNGDIIIRRQPDAPPFEPDDENKEIEL</sequence>
<evidence type="ECO:0000256" key="2">
    <source>
        <dbReference type="SAM" id="SignalP"/>
    </source>
</evidence>
<feature type="region of interest" description="Disordered" evidence="1">
    <location>
        <begin position="98"/>
        <end position="117"/>
    </location>
</feature>
<reference evidence="3 4" key="1">
    <citation type="submission" date="2016-11" db="EMBL/GenBank/DDBJ databases">
        <authorList>
            <person name="Jaros S."/>
            <person name="Januszkiewicz K."/>
            <person name="Wedrychowicz H."/>
        </authorList>
    </citation>
    <scope>NUCLEOTIDE SEQUENCE [LARGE SCALE GENOMIC DNA]</scope>
    <source>
        <strain evidence="3 4">DSM 28715</strain>
    </source>
</reference>
<dbReference type="AlphaFoldDB" id="A0A1M5N7L0"/>
<organism evidence="3 4">
    <name type="scientific">Cognatiyoonia sediminum</name>
    <dbReference type="NCBI Taxonomy" id="1508389"/>
    <lineage>
        <taxon>Bacteria</taxon>
        <taxon>Pseudomonadati</taxon>
        <taxon>Pseudomonadota</taxon>
        <taxon>Alphaproteobacteria</taxon>
        <taxon>Rhodobacterales</taxon>
        <taxon>Paracoccaceae</taxon>
        <taxon>Cognatiyoonia</taxon>
    </lineage>
</organism>
<accession>A0A1M5N7L0</accession>
<keyword evidence="4" id="KW-1185">Reference proteome</keyword>
<dbReference type="Proteomes" id="UP000184074">
    <property type="component" value="Unassembled WGS sequence"/>
</dbReference>
<dbReference type="EMBL" id="FQXB01000001">
    <property type="protein sequence ID" value="SHG85003.1"/>
    <property type="molecule type" value="Genomic_DNA"/>
</dbReference>
<proteinExistence type="predicted"/>
<keyword evidence="2" id="KW-0732">Signal</keyword>
<evidence type="ECO:0008006" key="5">
    <source>
        <dbReference type="Google" id="ProtNLM"/>
    </source>
</evidence>
<dbReference type="STRING" id="1508389.SAMN05444003_1208"/>
<protein>
    <recommendedName>
        <fullName evidence="5">AAA+ family ATPase</fullName>
    </recommendedName>
</protein>
<dbReference type="RefSeq" id="WP_072899922.1">
    <property type="nucleotide sequence ID" value="NZ_FQXB01000001.1"/>
</dbReference>
<gene>
    <name evidence="3" type="ORF">SAMN05444003_1208</name>
</gene>
<feature type="chain" id="PRO_5012702873" description="AAA+ family ATPase" evidence="2">
    <location>
        <begin position="20"/>
        <end position="117"/>
    </location>
</feature>
<dbReference type="OrthoDB" id="7308154at2"/>